<dbReference type="PIRSF" id="PIRSF001619">
    <property type="entry name" value="Biotin_synth"/>
    <property type="match status" value="1"/>
</dbReference>
<comment type="catalytic activity">
    <reaction evidence="12 13">
        <text>(4R,5S)-dethiobiotin + (sulfur carrier)-SH + 2 reduced [2Fe-2S]-[ferredoxin] + 2 S-adenosyl-L-methionine = (sulfur carrier)-H + biotin + 2 5'-deoxyadenosine + 2 L-methionine + 2 oxidized [2Fe-2S]-[ferredoxin]</text>
        <dbReference type="Rhea" id="RHEA:22060"/>
        <dbReference type="Rhea" id="RHEA-COMP:10000"/>
        <dbReference type="Rhea" id="RHEA-COMP:10001"/>
        <dbReference type="Rhea" id="RHEA-COMP:14737"/>
        <dbReference type="Rhea" id="RHEA-COMP:14739"/>
        <dbReference type="ChEBI" id="CHEBI:17319"/>
        <dbReference type="ChEBI" id="CHEBI:29917"/>
        <dbReference type="ChEBI" id="CHEBI:33737"/>
        <dbReference type="ChEBI" id="CHEBI:33738"/>
        <dbReference type="ChEBI" id="CHEBI:57586"/>
        <dbReference type="ChEBI" id="CHEBI:57844"/>
        <dbReference type="ChEBI" id="CHEBI:59789"/>
        <dbReference type="ChEBI" id="CHEBI:64428"/>
        <dbReference type="ChEBI" id="CHEBI:149473"/>
        <dbReference type="EC" id="2.8.1.6"/>
    </reaction>
</comment>
<dbReference type="Proteomes" id="UP000433050">
    <property type="component" value="Unassembled WGS sequence"/>
</dbReference>
<accession>A0A5S9P900</accession>
<feature type="binding site" evidence="13 14">
    <location>
        <position position="203"/>
    </location>
    <ligand>
        <name>[2Fe-2S] cluster</name>
        <dbReference type="ChEBI" id="CHEBI:190135"/>
    </ligand>
</feature>
<evidence type="ECO:0000256" key="7">
    <source>
        <dbReference type="ARBA" id="ARBA00022714"/>
    </source>
</evidence>
<dbReference type="GO" id="GO:0004076">
    <property type="term" value="F:biotin synthase activity"/>
    <property type="evidence" value="ECO:0007669"/>
    <property type="project" value="UniProtKB-UniRule"/>
</dbReference>
<dbReference type="InterPro" id="IPR010722">
    <property type="entry name" value="BATS_dom"/>
</dbReference>
<feature type="region of interest" description="Disordered" evidence="15">
    <location>
        <begin position="332"/>
        <end position="364"/>
    </location>
</feature>
<dbReference type="SFLD" id="SFLDG01278">
    <property type="entry name" value="biotin_synthase_like"/>
    <property type="match status" value="1"/>
</dbReference>
<dbReference type="InterPro" id="IPR013785">
    <property type="entry name" value="Aldolase_TIM"/>
</dbReference>
<evidence type="ECO:0000256" key="1">
    <source>
        <dbReference type="ARBA" id="ARBA00004942"/>
    </source>
</evidence>
<organism evidence="17 18">
    <name type="scientific">Starkeya nomas</name>
    <dbReference type="NCBI Taxonomy" id="2666134"/>
    <lineage>
        <taxon>Bacteria</taxon>
        <taxon>Pseudomonadati</taxon>
        <taxon>Pseudomonadota</taxon>
        <taxon>Alphaproteobacteria</taxon>
        <taxon>Hyphomicrobiales</taxon>
        <taxon>Xanthobacteraceae</taxon>
        <taxon>Starkeya</taxon>
    </lineage>
</organism>
<dbReference type="SMART" id="SM00876">
    <property type="entry name" value="BATS"/>
    <property type="match status" value="1"/>
</dbReference>
<feature type="domain" description="Radical SAM core" evidence="16">
    <location>
        <begin position="53"/>
        <end position="272"/>
    </location>
</feature>
<dbReference type="Gene3D" id="3.20.20.70">
    <property type="entry name" value="Aldolase class I"/>
    <property type="match status" value="1"/>
</dbReference>
<keyword evidence="10 13" id="KW-0408">Iron</keyword>
<dbReference type="EC" id="2.8.1.6" evidence="3 13"/>
<dbReference type="AlphaFoldDB" id="A0A5S9P900"/>
<evidence type="ECO:0000256" key="14">
    <source>
        <dbReference type="PIRSR" id="PIRSR001619-1"/>
    </source>
</evidence>
<evidence type="ECO:0000259" key="16">
    <source>
        <dbReference type="PROSITE" id="PS51918"/>
    </source>
</evidence>
<keyword evidence="4 13" id="KW-0004">4Fe-4S</keyword>
<feature type="region of interest" description="Disordered" evidence="15">
    <location>
        <begin position="1"/>
        <end position="21"/>
    </location>
</feature>
<keyword evidence="7 13" id="KW-0001">2Fe-2S</keyword>
<evidence type="ECO:0000313" key="17">
    <source>
        <dbReference type="EMBL" id="CAA0100176.1"/>
    </source>
</evidence>
<dbReference type="PANTHER" id="PTHR22976:SF2">
    <property type="entry name" value="BIOTIN SYNTHASE, MITOCHONDRIAL"/>
    <property type="match status" value="1"/>
</dbReference>
<dbReference type="InterPro" id="IPR024177">
    <property type="entry name" value="Biotin_synthase"/>
</dbReference>
<dbReference type="SFLD" id="SFLDS00029">
    <property type="entry name" value="Radical_SAM"/>
    <property type="match status" value="1"/>
</dbReference>
<comment type="cofactor">
    <cofactor evidence="13">
        <name>[2Fe-2S] cluster</name>
        <dbReference type="ChEBI" id="CHEBI:190135"/>
    </cofactor>
    <text evidence="13">Binds 1 [2Fe-2S] cluster. The cluster is coordinated with 3 cysteines and 1 arginine.</text>
</comment>
<sequence>MSAVPSSPDRPEGSVGSRRPRWTQAQARDIYTLPFPELLFQAQSVHRRCFDPAVVETATLLSIKTGGCPEDCGYCSQSAHHRGSVKATKLMEVEAVLAEARRAKAGGATRFCMGAAWRSPKDRDMDVVCAMIEGVKALGMEACVTLGMLTPAQAERLGEAGLDYYNHNIDTSPAFYPQIVTTRTMEDRLETLDRVRAGGIKVCCGGIVGMGETIDDRIAMLVTLADLDEPPESVPLNMWHPIAGTPVMQKAEPVEPITFVRLVALARILMPRSVVRLSAGRSAMSDELQALCFLAGANSIFTGEVLLTTGNPARDRDATLLGKLGMRAAALPEENAGLPTPYSPAQRPVAHRPAPVTPLAGDTR</sequence>
<evidence type="ECO:0000256" key="9">
    <source>
        <dbReference type="ARBA" id="ARBA00022756"/>
    </source>
</evidence>
<evidence type="ECO:0000313" key="18">
    <source>
        <dbReference type="Proteomes" id="UP000433050"/>
    </source>
</evidence>
<evidence type="ECO:0000256" key="8">
    <source>
        <dbReference type="ARBA" id="ARBA00022723"/>
    </source>
</evidence>
<evidence type="ECO:0000256" key="4">
    <source>
        <dbReference type="ARBA" id="ARBA00022485"/>
    </source>
</evidence>
<dbReference type="EMBL" id="CACSAS010000001">
    <property type="protein sequence ID" value="CAA0100176.1"/>
    <property type="molecule type" value="Genomic_DNA"/>
</dbReference>
<dbReference type="InterPro" id="IPR006638">
    <property type="entry name" value="Elp3/MiaA/NifB-like_rSAM"/>
</dbReference>
<comment type="function">
    <text evidence="13">Catalyzes the conversion of dethiobiotin (DTB) to biotin by the insertion of a sulfur atom into dethiobiotin via a radical-based mechanism.</text>
</comment>
<feature type="binding site" evidence="13 14">
    <location>
        <position position="72"/>
    </location>
    <ligand>
        <name>[4Fe-4S] cluster</name>
        <dbReference type="ChEBI" id="CHEBI:49883"/>
        <note>4Fe-4S-S-AdoMet</note>
    </ligand>
</feature>
<comment type="cofactor">
    <cofactor evidence="13 14">
        <name>[4Fe-4S] cluster</name>
        <dbReference type="ChEBI" id="CHEBI:49883"/>
    </cofactor>
    <text evidence="13 14">Binds 1 [4Fe-4S] cluster. The cluster is coordinated with 3 cysteines and an exchangeable S-adenosyl-L-methionine.</text>
</comment>
<dbReference type="SFLD" id="SFLDF00272">
    <property type="entry name" value="biotin_synthase"/>
    <property type="match status" value="1"/>
</dbReference>
<dbReference type="GO" id="GO:0051537">
    <property type="term" value="F:2 iron, 2 sulfur cluster binding"/>
    <property type="evidence" value="ECO:0007669"/>
    <property type="project" value="UniProtKB-KW"/>
</dbReference>
<feature type="binding site" evidence="13 14">
    <location>
        <position position="143"/>
    </location>
    <ligand>
        <name>[2Fe-2S] cluster</name>
        <dbReference type="ChEBI" id="CHEBI:190135"/>
    </ligand>
</feature>
<dbReference type="GO" id="GO:0009102">
    <property type="term" value="P:biotin biosynthetic process"/>
    <property type="evidence" value="ECO:0007669"/>
    <property type="project" value="UniProtKB-UniRule"/>
</dbReference>
<feature type="binding site" evidence="13 14">
    <location>
        <position position="276"/>
    </location>
    <ligand>
        <name>[2Fe-2S] cluster</name>
        <dbReference type="ChEBI" id="CHEBI:190135"/>
    </ligand>
</feature>
<keyword evidence="6 13" id="KW-0949">S-adenosyl-L-methionine</keyword>
<reference evidence="17 18" key="1">
    <citation type="submission" date="2019-12" db="EMBL/GenBank/DDBJ databases">
        <authorList>
            <person name="Reyes-Prieto M."/>
        </authorList>
    </citation>
    <scope>NUCLEOTIDE SEQUENCE [LARGE SCALE GENOMIC DNA]</scope>
    <source>
        <strain evidence="17">HF14-78462</strain>
    </source>
</reference>
<comment type="pathway">
    <text evidence="1 13">Cofactor biosynthesis; biotin biosynthesis; biotin from 7,8-diaminononanoate: step 2/2.</text>
</comment>
<evidence type="ECO:0000256" key="15">
    <source>
        <dbReference type="SAM" id="MobiDB-lite"/>
    </source>
</evidence>
<name>A0A5S9P900_9HYPH</name>
<feature type="binding site" evidence="13 14">
    <location>
        <position position="75"/>
    </location>
    <ligand>
        <name>[4Fe-4S] cluster</name>
        <dbReference type="ChEBI" id="CHEBI:49883"/>
        <note>4Fe-4S-S-AdoMet</note>
    </ligand>
</feature>
<dbReference type="GO" id="GO:0005506">
    <property type="term" value="F:iron ion binding"/>
    <property type="evidence" value="ECO:0007669"/>
    <property type="project" value="UniProtKB-UniRule"/>
</dbReference>
<protein>
    <recommendedName>
        <fullName evidence="3 13">Biotin synthase</fullName>
        <ecNumber evidence="3 13">2.8.1.6</ecNumber>
    </recommendedName>
</protein>
<gene>
    <name evidence="17" type="primary">bioB_1</name>
    <name evidence="13" type="synonym">bioB</name>
    <name evidence="17" type="ORF">STARVERO_02577</name>
</gene>
<dbReference type="HAMAP" id="MF_01694">
    <property type="entry name" value="BioB"/>
    <property type="match status" value="1"/>
</dbReference>
<dbReference type="InterPro" id="IPR007197">
    <property type="entry name" value="rSAM"/>
</dbReference>
<evidence type="ECO:0000256" key="5">
    <source>
        <dbReference type="ARBA" id="ARBA00022679"/>
    </source>
</evidence>
<dbReference type="Pfam" id="PF06968">
    <property type="entry name" value="BATS"/>
    <property type="match status" value="1"/>
</dbReference>
<dbReference type="UniPathway" id="UPA00078">
    <property type="reaction ID" value="UER00162"/>
</dbReference>
<dbReference type="InterPro" id="IPR002684">
    <property type="entry name" value="Biotin_synth/BioAB"/>
</dbReference>
<evidence type="ECO:0000256" key="12">
    <source>
        <dbReference type="ARBA" id="ARBA00051157"/>
    </source>
</evidence>
<dbReference type="InterPro" id="IPR058240">
    <property type="entry name" value="rSAM_sf"/>
</dbReference>
<comment type="subunit">
    <text evidence="13">Homodimer.</text>
</comment>
<feature type="binding site" evidence="13 14">
    <location>
        <position position="112"/>
    </location>
    <ligand>
        <name>[2Fe-2S] cluster</name>
        <dbReference type="ChEBI" id="CHEBI:190135"/>
    </ligand>
</feature>
<evidence type="ECO:0000256" key="3">
    <source>
        <dbReference type="ARBA" id="ARBA00012236"/>
    </source>
</evidence>
<keyword evidence="18" id="KW-1185">Reference proteome</keyword>
<dbReference type="PANTHER" id="PTHR22976">
    <property type="entry name" value="BIOTIN SYNTHASE"/>
    <property type="match status" value="1"/>
</dbReference>
<dbReference type="CDD" id="cd01335">
    <property type="entry name" value="Radical_SAM"/>
    <property type="match status" value="1"/>
</dbReference>
<proteinExistence type="inferred from homology"/>
<dbReference type="GO" id="GO:0051539">
    <property type="term" value="F:4 iron, 4 sulfur cluster binding"/>
    <property type="evidence" value="ECO:0007669"/>
    <property type="project" value="UniProtKB-KW"/>
</dbReference>
<dbReference type="Pfam" id="PF04055">
    <property type="entry name" value="Radical_SAM"/>
    <property type="match status" value="1"/>
</dbReference>
<keyword evidence="11 13" id="KW-0411">Iron-sulfur</keyword>
<evidence type="ECO:0000256" key="6">
    <source>
        <dbReference type="ARBA" id="ARBA00022691"/>
    </source>
</evidence>
<dbReference type="PROSITE" id="PS51918">
    <property type="entry name" value="RADICAL_SAM"/>
    <property type="match status" value="1"/>
</dbReference>
<keyword evidence="5 13" id="KW-0808">Transferase</keyword>
<evidence type="ECO:0000256" key="13">
    <source>
        <dbReference type="HAMAP-Rule" id="MF_01694"/>
    </source>
</evidence>
<evidence type="ECO:0000256" key="10">
    <source>
        <dbReference type="ARBA" id="ARBA00023004"/>
    </source>
</evidence>
<dbReference type="RefSeq" id="WP_159599224.1">
    <property type="nucleotide sequence ID" value="NZ_CACSAS010000001.1"/>
</dbReference>
<dbReference type="NCBIfam" id="TIGR00433">
    <property type="entry name" value="bioB"/>
    <property type="match status" value="1"/>
</dbReference>
<comment type="cofactor">
    <cofactor evidence="14">
        <name>[2Fe-2S] cluster</name>
        <dbReference type="ChEBI" id="CHEBI:190135"/>
    </cofactor>
    <text evidence="14">Binds 1 [2Fe-2S] cluster. The cluster is coordinated with 3 cysteines and 1 arginine.</text>
</comment>
<keyword evidence="8 13" id="KW-0479">Metal-binding</keyword>
<evidence type="ECO:0000256" key="11">
    <source>
        <dbReference type="ARBA" id="ARBA00023014"/>
    </source>
</evidence>
<dbReference type="SFLD" id="SFLDG01060">
    <property type="entry name" value="BATS_domain_containing"/>
    <property type="match status" value="1"/>
</dbReference>
<evidence type="ECO:0000256" key="2">
    <source>
        <dbReference type="ARBA" id="ARBA00010765"/>
    </source>
</evidence>
<comment type="similarity">
    <text evidence="2 13">Belongs to the radical SAM superfamily. Biotin synthase family.</text>
</comment>
<keyword evidence="9 13" id="KW-0093">Biotin biosynthesis</keyword>
<dbReference type="SUPFAM" id="SSF102114">
    <property type="entry name" value="Radical SAM enzymes"/>
    <property type="match status" value="1"/>
</dbReference>
<dbReference type="SMART" id="SM00729">
    <property type="entry name" value="Elp3"/>
    <property type="match status" value="1"/>
</dbReference>
<feature type="binding site" evidence="13 14">
    <location>
        <position position="68"/>
    </location>
    <ligand>
        <name>[4Fe-4S] cluster</name>
        <dbReference type="ChEBI" id="CHEBI:49883"/>
        <note>4Fe-4S-S-AdoMet</note>
    </ligand>
</feature>